<dbReference type="PANTHER" id="PTHR47592">
    <property type="entry name" value="PBF68 PROTEIN"/>
    <property type="match status" value="1"/>
</dbReference>
<reference evidence="3" key="1">
    <citation type="submission" date="2025-08" db="UniProtKB">
        <authorList>
            <consortium name="RefSeq"/>
        </authorList>
    </citation>
    <scope>IDENTIFICATION</scope>
</reference>
<gene>
    <name evidence="3" type="primary">LOC110757819</name>
</gene>
<proteinExistence type="predicted"/>
<organism evidence="2 3">
    <name type="scientific">Prunus avium</name>
    <name type="common">Cherry</name>
    <name type="synonym">Cerasus avium</name>
    <dbReference type="NCBI Taxonomy" id="42229"/>
    <lineage>
        <taxon>Eukaryota</taxon>
        <taxon>Viridiplantae</taxon>
        <taxon>Streptophyta</taxon>
        <taxon>Embryophyta</taxon>
        <taxon>Tracheophyta</taxon>
        <taxon>Spermatophyta</taxon>
        <taxon>Magnoliopsida</taxon>
        <taxon>eudicotyledons</taxon>
        <taxon>Gunneridae</taxon>
        <taxon>Pentapetalae</taxon>
        <taxon>rosids</taxon>
        <taxon>fabids</taxon>
        <taxon>Rosales</taxon>
        <taxon>Rosaceae</taxon>
        <taxon>Amygdaloideae</taxon>
        <taxon>Amygdaleae</taxon>
        <taxon>Prunus</taxon>
    </lineage>
</organism>
<dbReference type="Proteomes" id="UP000515124">
    <property type="component" value="Unplaced"/>
</dbReference>
<evidence type="ECO:0000256" key="1">
    <source>
        <dbReference type="SAM" id="MobiDB-lite"/>
    </source>
</evidence>
<evidence type="ECO:0000313" key="2">
    <source>
        <dbReference type="Proteomes" id="UP000515124"/>
    </source>
</evidence>
<dbReference type="PANTHER" id="PTHR47592:SF6">
    <property type="entry name" value="PBF68 PROTEIN"/>
    <property type="match status" value="1"/>
</dbReference>
<feature type="region of interest" description="Disordered" evidence="1">
    <location>
        <begin position="1"/>
        <end position="23"/>
    </location>
</feature>
<name>A0A6P5SGU8_PRUAV</name>
<keyword evidence="2" id="KW-1185">Reference proteome</keyword>
<dbReference type="RefSeq" id="XP_021815244.1">
    <property type="nucleotide sequence ID" value="XM_021959552.1"/>
</dbReference>
<protein>
    <submittedName>
        <fullName evidence="3">Uncharacterized protein LOC110757819</fullName>
    </submittedName>
</protein>
<sequence length="282" mass="32984">MDTERLRIDPSGMGRKGGEERKKMKVPIPKGKNELLGGLLVHGYTERSAIYQAQHPPNQDPILHYMERLKKEVKLGDGYQVVTPKVLVDVDNLRLDGKNYGIWRCNMNEHVLDNLRGVLYGPRQSFVVETEASVEEIARSMAAEEKWNEYDALCFHTILNHLSDDLFLHYSKRRKKTSAKQLWHELELRFGGHESRVQKYLEFHLLEEEEPMVEQVEEIDFMFGDLVECDRIAIDEEFHVNAIISKLPPSWEDVCIELMREEHLPLTKLIHRLKVEQQSRIN</sequence>
<accession>A0A6P5SGU8</accession>
<evidence type="ECO:0000313" key="3">
    <source>
        <dbReference type="RefSeq" id="XP_021815244.1"/>
    </source>
</evidence>
<dbReference type="AlphaFoldDB" id="A0A6P5SGU8"/>
<dbReference type="Pfam" id="PF14223">
    <property type="entry name" value="Retrotran_gag_2"/>
    <property type="match status" value="1"/>
</dbReference>
<dbReference type="GeneID" id="110757819"/>
<dbReference type="KEGG" id="pavi:110757819"/>